<evidence type="ECO:0000313" key="4">
    <source>
        <dbReference type="RefSeq" id="XP_033583826.1"/>
    </source>
</evidence>
<dbReference type="RefSeq" id="XP_033583826.1">
    <property type="nucleotide sequence ID" value="XM_033727385.1"/>
</dbReference>
<dbReference type="Proteomes" id="UP000504636">
    <property type="component" value="Unplaced"/>
</dbReference>
<feature type="region of interest" description="Disordered" evidence="1">
    <location>
        <begin position="521"/>
        <end position="550"/>
    </location>
</feature>
<gene>
    <name evidence="2 4" type="ORF">BDZ99DRAFT_564692</name>
</gene>
<organism evidence="2">
    <name type="scientific">Mytilinidion resinicola</name>
    <dbReference type="NCBI Taxonomy" id="574789"/>
    <lineage>
        <taxon>Eukaryota</taxon>
        <taxon>Fungi</taxon>
        <taxon>Dikarya</taxon>
        <taxon>Ascomycota</taxon>
        <taxon>Pezizomycotina</taxon>
        <taxon>Dothideomycetes</taxon>
        <taxon>Pleosporomycetidae</taxon>
        <taxon>Mytilinidiales</taxon>
        <taxon>Mytilinidiaceae</taxon>
        <taxon>Mytilinidion</taxon>
    </lineage>
</organism>
<feature type="region of interest" description="Disordered" evidence="1">
    <location>
        <begin position="598"/>
        <end position="644"/>
    </location>
</feature>
<reference evidence="4" key="2">
    <citation type="submission" date="2020-04" db="EMBL/GenBank/DDBJ databases">
        <authorList>
            <consortium name="NCBI Genome Project"/>
        </authorList>
    </citation>
    <scope>NUCLEOTIDE SEQUENCE</scope>
    <source>
        <strain evidence="4">CBS 304.34</strain>
    </source>
</reference>
<evidence type="ECO:0000313" key="3">
    <source>
        <dbReference type="Proteomes" id="UP000504636"/>
    </source>
</evidence>
<feature type="region of interest" description="Disordered" evidence="1">
    <location>
        <begin position="240"/>
        <end position="291"/>
    </location>
</feature>
<dbReference type="EMBL" id="MU003692">
    <property type="protein sequence ID" value="KAF2816862.1"/>
    <property type="molecule type" value="Genomic_DNA"/>
</dbReference>
<reference evidence="4" key="3">
    <citation type="submission" date="2025-04" db="UniProtKB">
        <authorList>
            <consortium name="RefSeq"/>
        </authorList>
    </citation>
    <scope>IDENTIFICATION</scope>
    <source>
        <strain evidence="4">CBS 304.34</strain>
    </source>
</reference>
<evidence type="ECO:0000256" key="1">
    <source>
        <dbReference type="SAM" id="MobiDB-lite"/>
    </source>
</evidence>
<keyword evidence="3" id="KW-1185">Reference proteome</keyword>
<feature type="region of interest" description="Disordered" evidence="1">
    <location>
        <begin position="380"/>
        <end position="485"/>
    </location>
</feature>
<proteinExistence type="predicted"/>
<feature type="compositionally biased region" description="Polar residues" evidence="1">
    <location>
        <begin position="464"/>
        <end position="477"/>
    </location>
</feature>
<feature type="compositionally biased region" description="Low complexity" evidence="1">
    <location>
        <begin position="253"/>
        <end position="263"/>
    </location>
</feature>
<feature type="compositionally biased region" description="Pro residues" evidence="1">
    <location>
        <begin position="448"/>
        <end position="463"/>
    </location>
</feature>
<dbReference type="OrthoDB" id="10559489at2759"/>
<evidence type="ECO:0000313" key="2">
    <source>
        <dbReference type="EMBL" id="KAF2816862.1"/>
    </source>
</evidence>
<name>A0A6A6Z6Y2_9PEZI</name>
<feature type="region of interest" description="Disordered" evidence="1">
    <location>
        <begin position="347"/>
        <end position="368"/>
    </location>
</feature>
<protein>
    <submittedName>
        <fullName evidence="2 4">Uncharacterized protein</fullName>
    </submittedName>
</protein>
<feature type="compositionally biased region" description="Polar residues" evidence="1">
    <location>
        <begin position="118"/>
        <end position="136"/>
    </location>
</feature>
<feature type="compositionally biased region" description="Low complexity" evidence="1">
    <location>
        <begin position="628"/>
        <end position="643"/>
    </location>
</feature>
<feature type="region of interest" description="Disordered" evidence="1">
    <location>
        <begin position="705"/>
        <end position="724"/>
    </location>
</feature>
<sequence length="844" mass="92511">MSMLPKASTAGLPLCVMAEHQKSDFPGIGNSVGHYGIQYSETIDTQQPCSYLPMLQIRSHGHHRSIQPEEDVYNCPIPVTSPQVFQPRLPSLPRYQHSSSPAQPGCEDDQSLAGGVLLQSSDQSTPYNRITRPSNPESHEQAHFVETPTHSLLPSRGYIRVSSAHEDKDIGTRRRHHACVLDSPARPGHSTRMRKGFHNAWQENFTPLHYAPPGPQRSVLSTHFPDGSQQGVSAIAPWSTGTPFHNQQGVSQTTTDSLSSTLSFENTSPDSSGGFSISIHSSAPQRAPWDRKLTEMYTNDSPLLKSWRKSEARQPPLTPPWRKGGIAARVPAELLEKASWRTVAELENEPHAQREAKSQETSKGQLRHSICIRRDSAVELPQSDCEPSQQSSLDSHPQYQDTQQRRTHAAPQRTSHSISEHFSGHPAPCVPPHSNGTKSLFQLLQQPQLPPAPAMPQGSPPHLPTSSTWSGDSTFLMTSPALPARNPLRLKPTYPLLPPDHPNAGAEQSIVKWLELCESESRSQNGPSKDGLGAQEKQREHSSSVNHLTDVRIGECAHEHCGIGPRRRPTGAEEWIGLAKQDHLIRDRWSTGLRGGDFSFSAGDETPCKRRPQPSDDISKRACRATDSTHTFPSASTSASSPSILSDAQARLRYPASPSPSPFYLEEELSRMTSCEFEQRGRSPSPRPPFGMLSELRRGLDLDEASWDSDSSSRSDSFSHGHSITVGGVKIGTELFMDAVEWQRESASDPFRGRQGGMRAIARELELVGSASVRDEEEGRIGGAMVNSEAHATPVSGTDGGVVVTLSPNVTIERGKGRRWRRGEGSRMAEAVKAFTARRAATAV</sequence>
<feature type="compositionally biased region" description="Polar residues" evidence="1">
    <location>
        <begin position="240"/>
        <end position="252"/>
    </location>
</feature>
<reference evidence="2 4" key="1">
    <citation type="journal article" date="2020" name="Stud. Mycol.">
        <title>101 Dothideomycetes genomes: a test case for predicting lifestyles and emergence of pathogens.</title>
        <authorList>
            <person name="Haridas S."/>
            <person name="Albert R."/>
            <person name="Binder M."/>
            <person name="Bloem J."/>
            <person name="Labutti K."/>
            <person name="Salamov A."/>
            <person name="Andreopoulos B."/>
            <person name="Baker S."/>
            <person name="Barry K."/>
            <person name="Bills G."/>
            <person name="Bluhm B."/>
            <person name="Cannon C."/>
            <person name="Castanera R."/>
            <person name="Culley D."/>
            <person name="Daum C."/>
            <person name="Ezra D."/>
            <person name="Gonzalez J."/>
            <person name="Henrissat B."/>
            <person name="Kuo A."/>
            <person name="Liang C."/>
            <person name="Lipzen A."/>
            <person name="Lutzoni F."/>
            <person name="Magnuson J."/>
            <person name="Mondo S."/>
            <person name="Nolan M."/>
            <person name="Ohm R."/>
            <person name="Pangilinan J."/>
            <person name="Park H.-J."/>
            <person name="Ramirez L."/>
            <person name="Alfaro M."/>
            <person name="Sun H."/>
            <person name="Tritt A."/>
            <person name="Yoshinaga Y."/>
            <person name="Zwiers L.-H."/>
            <person name="Turgeon B."/>
            <person name="Goodwin S."/>
            <person name="Spatafora J."/>
            <person name="Crous P."/>
            <person name="Grigoriev I."/>
        </authorList>
    </citation>
    <scope>NUCLEOTIDE SEQUENCE</scope>
    <source>
        <strain evidence="2 4">CBS 304.34</strain>
    </source>
</reference>
<feature type="compositionally biased region" description="Basic and acidic residues" evidence="1">
    <location>
        <begin position="348"/>
        <end position="360"/>
    </location>
</feature>
<feature type="compositionally biased region" description="Polar residues" evidence="1">
    <location>
        <begin position="385"/>
        <end position="402"/>
    </location>
</feature>
<dbReference type="AlphaFoldDB" id="A0A6A6Z6Y2"/>
<dbReference type="GeneID" id="54468278"/>
<accession>A0A6A6Z6Y2</accession>
<feature type="compositionally biased region" description="Low complexity" evidence="1">
    <location>
        <begin position="271"/>
        <end position="282"/>
    </location>
</feature>
<feature type="region of interest" description="Disordered" evidence="1">
    <location>
        <begin position="86"/>
        <end position="151"/>
    </location>
</feature>